<name>A0A2K8U7W6_9GAMM</name>
<protein>
    <recommendedName>
        <fullName evidence="3">DUF1257 domain-containing protein</fullName>
    </recommendedName>
</protein>
<evidence type="ECO:0000313" key="1">
    <source>
        <dbReference type="EMBL" id="AUB81682.1"/>
    </source>
</evidence>
<dbReference type="PANTHER" id="PTHR39638">
    <property type="entry name" value="YCF35"/>
    <property type="match status" value="1"/>
</dbReference>
<dbReference type="InterPro" id="IPR009666">
    <property type="entry name" value="Uncharacterised_Ycf35"/>
</dbReference>
<gene>
    <name evidence="1" type="ORF">THSYN_12395</name>
</gene>
<keyword evidence="2" id="KW-1185">Reference proteome</keyword>
<proteinExistence type="predicted"/>
<dbReference type="PANTHER" id="PTHR39638:SF2">
    <property type="entry name" value="YCF35"/>
    <property type="match status" value="1"/>
</dbReference>
<dbReference type="RefSeq" id="WP_100919442.1">
    <property type="nucleotide sequence ID" value="NZ_CP020370.1"/>
</dbReference>
<reference evidence="1 2" key="1">
    <citation type="submission" date="2017-03" db="EMBL/GenBank/DDBJ databases">
        <title>Complete genome sequence of Candidatus 'Thiodictyon syntrophicum' sp. nov. strain Cad16T, a photolithoautotroph purple sulfur bacterium isolated from an alpine meromictic lake.</title>
        <authorList>
            <person name="Luedin S.M."/>
            <person name="Pothier J.F."/>
            <person name="Danza F."/>
            <person name="Storelli N."/>
            <person name="Wittwer M."/>
            <person name="Tonolla M."/>
        </authorList>
    </citation>
    <scope>NUCLEOTIDE SEQUENCE [LARGE SCALE GENOMIC DNA]</scope>
    <source>
        <strain evidence="1 2">Cad16T</strain>
    </source>
</reference>
<evidence type="ECO:0008006" key="3">
    <source>
        <dbReference type="Google" id="ProtNLM"/>
    </source>
</evidence>
<dbReference type="AlphaFoldDB" id="A0A2K8U7W6"/>
<organism evidence="1 2">
    <name type="scientific">Candidatus Thiodictyon syntrophicum</name>
    <dbReference type="NCBI Taxonomy" id="1166950"/>
    <lineage>
        <taxon>Bacteria</taxon>
        <taxon>Pseudomonadati</taxon>
        <taxon>Pseudomonadota</taxon>
        <taxon>Gammaproteobacteria</taxon>
        <taxon>Chromatiales</taxon>
        <taxon>Chromatiaceae</taxon>
        <taxon>Thiodictyon</taxon>
    </lineage>
</organism>
<evidence type="ECO:0000313" key="2">
    <source>
        <dbReference type="Proteomes" id="UP000232638"/>
    </source>
</evidence>
<dbReference type="OrthoDB" id="3478806at2"/>
<dbReference type="KEGG" id="tsy:THSYN_12395"/>
<dbReference type="Pfam" id="PF06868">
    <property type="entry name" value="DUF1257"/>
    <property type="match status" value="1"/>
</dbReference>
<sequence length="131" mass="15252">MSHFTRVQTVIRDQILLEDTLRQLHHRYQAGERVPIRGYQGNTEYGQVVIDTGSQYDIGFQRQPDATFALCADWWGVRGNTTLREESFAQELNRTYAHLAVKQQVLEQGLIIEEERVLENGEIEILVCERF</sequence>
<dbReference type="EMBL" id="CP020370">
    <property type="protein sequence ID" value="AUB81682.1"/>
    <property type="molecule type" value="Genomic_DNA"/>
</dbReference>
<accession>A0A2K8U7W6</accession>
<dbReference type="Proteomes" id="UP000232638">
    <property type="component" value="Chromosome"/>
</dbReference>